<feature type="compositionally biased region" description="Polar residues" evidence="2">
    <location>
        <begin position="228"/>
        <end position="241"/>
    </location>
</feature>
<dbReference type="InterPro" id="IPR027417">
    <property type="entry name" value="P-loop_NTPase"/>
</dbReference>
<dbReference type="PROSITE" id="PS50157">
    <property type="entry name" value="ZINC_FINGER_C2H2_2"/>
    <property type="match status" value="1"/>
</dbReference>
<evidence type="ECO:0000256" key="2">
    <source>
        <dbReference type="SAM" id="MobiDB-lite"/>
    </source>
</evidence>
<sequence>MALCELVLAEIFREDGELLCPWCTRRFDDVRKLQNHLRNHRIKASIERLDVPTAPVPPSAPIPAHPGFSQQLYGPLSSRAGALSRQPTASTSVSPNRTQPVRPRFQPYPSPGRPSNCEGQQSPKNPDTELIAFLASAPETNRPPFSSPIPPHPSLAQRLYGPYGPRSSPAGALSRQTRTSNSAFPERTQLMCPRVEPYSASGRPINRKDPGINPFPAPPSSQTSQSQIHAQGINSAPTSLSRALFPPSPRTVAPSAPPVHTTRIDLGSESEPEPRQPLSQALFPSSSRAVAPSAPPVHTTRIEPEPRQHLSQALFPPSPHVDLNSESHSSPSVPRRRLAKRAKNSLPPSSPPPPTSPTIAPADGTRVPQAVATRLFRDHPDLIALGVMFNLEERVVICIHCEHAILPTALIQHVHKEHGIPLPYVDDRPRIIELCASYSIHKTADSVRRPSFGCAPLEGLHTYSGFVCRGCQFAARERSSLDRHWSRPEHKEKCGDLSKSRGILGGSIQSFFNPGNQRWFEVEPSMKGVDPDHPFALYQSTYGREFDKGPTILHGAENGREVLPMSKLTGWDDHLSNWLTTRSLIDNLRLLVDLKKSKNDAPGMGHLRAITKRYHDRISKLTNSSSWHVRCLLMDCPRTDSHSRAWKVHTVENTINKYCERLQHFVHALLRSVSKSPPTTYQFPLTDLERQEVQRFAAKLNKKAPAGGEVKDKFHAELVDDFHSFLALFFLAREPTNPPPVPSAGKFSEVLECFCAVHSVREDGFLQTPRLTAQLFDHLKYLIRAILLCEADKRKGSFGSLEESVNELGMRNLAAGRLSPFNMVVDYQRATSAMVYRSVLPPQMLVSDDSNRFTYHDKTLDFPAFKFGLKQIVGEMRRRLDALMFGLHIPISFPKLWVDDWSNETRLYSFRSEHRFTDGARPWLKGLFCSPDFNLVMKDDSGRALCDSSGEIIWNRAALLRVFAANTEFIHLAMPLMFIATAGSRGQEFADAKIANGPRPRSVFVEADGRVWIVTRRGKVEGQTDATVFIPAMLPDDLAQILLTYLIVIRPGLVELAHVLYDAHISMLYREFLWVVDDKLLDSDDLCTLLQSMTRTFCGGVAIGLQPWRQVLVEIYRIYLGSEQQVIEDEDENDIFAARMGHTVETGRKHYAIEFGTIPFLSSERLSRFRSASILHHQLFSLLPGADEILPLMDRSRLRTRRVGNEGGLAAPATTADAVPQLRQLISSEIHKLGAELSGKLQQTNQTLQTVVEALSRLGPGSDVLGLPSLSMDLDRDVDVTMFQNADVPRLSSPSPPHIASSSSTLIPSTGPTGAMTPVDALALLRDFLNDPDATWKSDEQAEGVRLALARLVNFILILNVGEGKTLVYQLPAYYEQNLWTLVVCPNKTLLNDQLESCRNLGLGAIQWYSRDYDRPVPAHTNIIFVALETAAAERFRSVPYEVALDHMDACDSGSADNGFRHAGAADYEDIQR</sequence>
<feature type="region of interest" description="Disordered" evidence="2">
    <location>
        <begin position="51"/>
        <end position="126"/>
    </location>
</feature>
<keyword evidence="1" id="KW-0863">Zinc-finger</keyword>
<feature type="region of interest" description="Disordered" evidence="2">
    <location>
        <begin position="138"/>
        <end position="363"/>
    </location>
</feature>
<evidence type="ECO:0000259" key="3">
    <source>
        <dbReference type="PROSITE" id="PS50157"/>
    </source>
</evidence>
<feature type="compositionally biased region" description="Basic residues" evidence="2">
    <location>
        <begin position="334"/>
        <end position="343"/>
    </location>
</feature>
<feature type="compositionally biased region" description="Polar residues" evidence="2">
    <location>
        <begin position="85"/>
        <end position="99"/>
    </location>
</feature>
<evidence type="ECO:0000256" key="1">
    <source>
        <dbReference type="PROSITE-ProRule" id="PRU00042"/>
    </source>
</evidence>
<keyword evidence="5" id="KW-1185">Reference proteome</keyword>
<proteinExistence type="predicted"/>
<dbReference type="GO" id="GO:0008270">
    <property type="term" value="F:zinc ion binding"/>
    <property type="evidence" value="ECO:0007669"/>
    <property type="project" value="UniProtKB-KW"/>
</dbReference>
<dbReference type="InterPro" id="IPR022698">
    <property type="entry name" value="OrsD"/>
</dbReference>
<name>A0AAD6T7K5_9AGAR</name>
<feature type="domain" description="C2H2-type" evidence="3">
    <location>
        <begin position="18"/>
        <end position="40"/>
    </location>
</feature>
<dbReference type="PROSITE" id="PS00028">
    <property type="entry name" value="ZINC_FINGER_C2H2_1"/>
    <property type="match status" value="1"/>
</dbReference>
<dbReference type="SMART" id="SM00355">
    <property type="entry name" value="ZnF_C2H2"/>
    <property type="match status" value="3"/>
</dbReference>
<reference evidence="4" key="1">
    <citation type="submission" date="2023-03" db="EMBL/GenBank/DDBJ databases">
        <title>Massive genome expansion in bonnet fungi (Mycena s.s.) driven by repeated elements and novel gene families across ecological guilds.</title>
        <authorList>
            <consortium name="Lawrence Berkeley National Laboratory"/>
            <person name="Harder C.B."/>
            <person name="Miyauchi S."/>
            <person name="Viragh M."/>
            <person name="Kuo A."/>
            <person name="Thoen E."/>
            <person name="Andreopoulos B."/>
            <person name="Lu D."/>
            <person name="Skrede I."/>
            <person name="Drula E."/>
            <person name="Henrissat B."/>
            <person name="Morin E."/>
            <person name="Kohler A."/>
            <person name="Barry K."/>
            <person name="LaButti K."/>
            <person name="Morin E."/>
            <person name="Salamov A."/>
            <person name="Lipzen A."/>
            <person name="Mereny Z."/>
            <person name="Hegedus B."/>
            <person name="Baldrian P."/>
            <person name="Stursova M."/>
            <person name="Weitz H."/>
            <person name="Taylor A."/>
            <person name="Grigoriev I.V."/>
            <person name="Nagy L.G."/>
            <person name="Martin F."/>
            <person name="Kauserud H."/>
        </authorList>
    </citation>
    <scope>NUCLEOTIDE SEQUENCE</scope>
    <source>
        <strain evidence="4">CBHHK200</strain>
    </source>
</reference>
<accession>A0AAD6T7K5</accession>
<dbReference type="Proteomes" id="UP001218188">
    <property type="component" value="Unassembled WGS sequence"/>
</dbReference>
<keyword evidence="1" id="KW-0862">Zinc</keyword>
<dbReference type="InterPro" id="IPR013087">
    <property type="entry name" value="Znf_C2H2_type"/>
</dbReference>
<protein>
    <recommendedName>
        <fullName evidence="3">C2H2-type domain-containing protein</fullName>
    </recommendedName>
</protein>
<organism evidence="4 5">
    <name type="scientific">Mycena alexandri</name>
    <dbReference type="NCBI Taxonomy" id="1745969"/>
    <lineage>
        <taxon>Eukaryota</taxon>
        <taxon>Fungi</taxon>
        <taxon>Dikarya</taxon>
        <taxon>Basidiomycota</taxon>
        <taxon>Agaricomycotina</taxon>
        <taxon>Agaricomycetes</taxon>
        <taxon>Agaricomycetidae</taxon>
        <taxon>Agaricales</taxon>
        <taxon>Marasmiineae</taxon>
        <taxon>Mycenaceae</taxon>
        <taxon>Mycena</taxon>
    </lineage>
</organism>
<dbReference type="EMBL" id="JARJCM010000017">
    <property type="protein sequence ID" value="KAJ7041296.1"/>
    <property type="molecule type" value="Genomic_DNA"/>
</dbReference>
<evidence type="ECO:0000313" key="4">
    <source>
        <dbReference type="EMBL" id="KAJ7041296.1"/>
    </source>
</evidence>
<feature type="region of interest" description="Disordered" evidence="2">
    <location>
        <begin position="1289"/>
        <end position="1312"/>
    </location>
</feature>
<evidence type="ECO:0000313" key="5">
    <source>
        <dbReference type="Proteomes" id="UP001218188"/>
    </source>
</evidence>
<dbReference type="Pfam" id="PF12013">
    <property type="entry name" value="OrsD"/>
    <property type="match status" value="1"/>
</dbReference>
<keyword evidence="1" id="KW-0479">Metal-binding</keyword>
<comment type="caution">
    <text evidence="4">The sequence shown here is derived from an EMBL/GenBank/DDBJ whole genome shotgun (WGS) entry which is preliminary data.</text>
</comment>
<gene>
    <name evidence="4" type="ORF">C8F04DRAFT_1230395</name>
</gene>
<dbReference type="Gene3D" id="3.40.50.300">
    <property type="entry name" value="P-loop containing nucleotide triphosphate hydrolases"/>
    <property type="match status" value="1"/>
</dbReference>
<dbReference type="SUPFAM" id="SSF52540">
    <property type="entry name" value="P-loop containing nucleoside triphosphate hydrolases"/>
    <property type="match status" value="1"/>
</dbReference>
<feature type="compositionally biased region" description="Polar residues" evidence="2">
    <location>
        <begin position="174"/>
        <end position="183"/>
    </location>
</feature>
<feature type="compositionally biased region" description="Pro residues" evidence="2">
    <location>
        <begin position="54"/>
        <end position="64"/>
    </location>
</feature>